<feature type="transmembrane region" description="Helical" evidence="2">
    <location>
        <begin position="7"/>
        <end position="26"/>
    </location>
</feature>
<keyword evidence="2" id="KW-1133">Transmembrane helix</keyword>
<reference evidence="3" key="1">
    <citation type="journal article" date="2021" name="Nat. Commun.">
        <title>Genetic determinants of endophytism in the Arabidopsis root mycobiome.</title>
        <authorList>
            <person name="Mesny F."/>
            <person name="Miyauchi S."/>
            <person name="Thiergart T."/>
            <person name="Pickel B."/>
            <person name="Atanasova L."/>
            <person name="Karlsson M."/>
            <person name="Huettel B."/>
            <person name="Barry K.W."/>
            <person name="Haridas S."/>
            <person name="Chen C."/>
            <person name="Bauer D."/>
            <person name="Andreopoulos W."/>
            <person name="Pangilinan J."/>
            <person name="LaButti K."/>
            <person name="Riley R."/>
            <person name="Lipzen A."/>
            <person name="Clum A."/>
            <person name="Drula E."/>
            <person name="Henrissat B."/>
            <person name="Kohler A."/>
            <person name="Grigoriev I.V."/>
            <person name="Martin F.M."/>
            <person name="Hacquard S."/>
        </authorList>
    </citation>
    <scope>NUCLEOTIDE SEQUENCE</scope>
    <source>
        <strain evidence="3">MPI-CAGE-AT-0147</strain>
    </source>
</reference>
<gene>
    <name evidence="3" type="ORF">EDB81DRAFT_767937</name>
</gene>
<protein>
    <submittedName>
        <fullName evidence="3">Uncharacterized protein</fullName>
    </submittedName>
</protein>
<feature type="transmembrane region" description="Helical" evidence="2">
    <location>
        <begin position="38"/>
        <end position="60"/>
    </location>
</feature>
<feature type="transmembrane region" description="Helical" evidence="2">
    <location>
        <begin position="105"/>
        <end position="124"/>
    </location>
</feature>
<keyword evidence="2" id="KW-0812">Transmembrane</keyword>
<evidence type="ECO:0000313" key="3">
    <source>
        <dbReference type="EMBL" id="KAH7114121.1"/>
    </source>
</evidence>
<accession>A0A9P9IAV5</accession>
<feature type="transmembrane region" description="Helical" evidence="2">
    <location>
        <begin position="181"/>
        <end position="204"/>
    </location>
</feature>
<evidence type="ECO:0000313" key="4">
    <source>
        <dbReference type="Proteomes" id="UP000738349"/>
    </source>
</evidence>
<dbReference type="Proteomes" id="UP000738349">
    <property type="component" value="Unassembled WGS sequence"/>
</dbReference>
<evidence type="ECO:0000256" key="1">
    <source>
        <dbReference type="SAM" id="MobiDB-lite"/>
    </source>
</evidence>
<comment type="caution">
    <text evidence="3">The sequence shown here is derived from an EMBL/GenBank/DDBJ whole genome shotgun (WGS) entry which is preliminary data.</text>
</comment>
<dbReference type="AlphaFoldDB" id="A0A9P9IAV5"/>
<name>A0A9P9IAV5_9HYPO</name>
<feature type="region of interest" description="Disordered" evidence="1">
    <location>
        <begin position="237"/>
        <end position="269"/>
    </location>
</feature>
<keyword evidence="2" id="KW-0472">Membrane</keyword>
<dbReference type="EMBL" id="JAGMUV010000033">
    <property type="protein sequence ID" value="KAH7114121.1"/>
    <property type="molecule type" value="Genomic_DNA"/>
</dbReference>
<proteinExistence type="predicted"/>
<evidence type="ECO:0000256" key="2">
    <source>
        <dbReference type="SAM" id="Phobius"/>
    </source>
</evidence>
<feature type="compositionally biased region" description="Polar residues" evidence="1">
    <location>
        <begin position="250"/>
        <end position="266"/>
    </location>
</feature>
<organism evidence="3 4">
    <name type="scientific">Dactylonectria macrodidyma</name>
    <dbReference type="NCBI Taxonomy" id="307937"/>
    <lineage>
        <taxon>Eukaryota</taxon>
        <taxon>Fungi</taxon>
        <taxon>Dikarya</taxon>
        <taxon>Ascomycota</taxon>
        <taxon>Pezizomycotina</taxon>
        <taxon>Sordariomycetes</taxon>
        <taxon>Hypocreomycetidae</taxon>
        <taxon>Hypocreales</taxon>
        <taxon>Nectriaceae</taxon>
        <taxon>Dactylonectria</taxon>
    </lineage>
</organism>
<sequence>MKFDKQVWALVASVLQLVAGSGHLILTWTTDGGLRDLFWPFLIPLLVTSTGEGVSLYYSYMTDEASMLPDVALAIAIMWIMYLEGRLQFSLFDLVSNYRYVAPPSFGVGMLLMVAYVVCLMLEITSLSSISNKEYFLAFGCISHRAFIVLTQANYIVSTARALNLSSLSVRKFWKIRRGSICLLVCVTIALILTVAIAFYPYSSGDNRCLYLYLFFLAIAIIYLTKIGWTRRPQPKQGVPPANYTGRGPDSTSTSHLVEGPGNQNDLELGGGEVTLERVHHILRSKAFWKGTREILCYIMSTA</sequence>
<keyword evidence="4" id="KW-1185">Reference proteome</keyword>
<feature type="transmembrane region" description="Helical" evidence="2">
    <location>
        <begin position="210"/>
        <end position="229"/>
    </location>
</feature>
<feature type="transmembrane region" description="Helical" evidence="2">
    <location>
        <begin position="67"/>
        <end position="85"/>
    </location>
</feature>